<dbReference type="InterPro" id="IPR050482">
    <property type="entry name" value="Sensor_HK_TwoCompSys"/>
</dbReference>
<keyword evidence="9" id="KW-0812">Transmembrane</keyword>
<dbReference type="Pfam" id="PF02518">
    <property type="entry name" value="HATPase_c"/>
    <property type="match status" value="1"/>
</dbReference>
<dbReference type="Gene3D" id="3.30.565.10">
    <property type="entry name" value="Histidine kinase-like ATPase, C-terminal domain"/>
    <property type="match status" value="1"/>
</dbReference>
<evidence type="ECO:0000313" key="12">
    <source>
        <dbReference type="EMBL" id="GGH66684.1"/>
    </source>
</evidence>
<proteinExistence type="predicted"/>
<sequence length="455" mass="49660">MKRIFAGAASHPVAELTEEQRLLLGRHGPVRRWILRSPLQVNCILAAANLLLVVVSTVTGIYAEQAFMGESQRTFGPLVWALIIFNIVFSCLVVVRNRAPLVFLLLSIAVEFAFLAVTHSTNNSATGYTAWIFLYTIAAERSGRKAVVGFLALSLFSLSYIAIDFMAGFRLGFETVTTTETPYENGSVNEVLLISGVGYGFILMLHLVIVMAGRAVRKSRLFDREMIQRFSQTQKLAATEERARIAREMHDVVAHSLTVMIALSDGARIVGRTNQDRADEVLQELSSTGRSALADMRRMLGVLRDSSEENAPLTPAAGSDNAEENLAELVGSFESTGLPVTFVHGGQSIPADNNLRLTIYRIVQESLTNVLRYGKGVHSVRVKVQVELPDVRITVVNDGSAALEQNRTGGFSLGAGKGISGMKERATLYRGSVEAGPNDVGGWTVRAHLRWEPQA</sequence>
<feature type="domain" description="Signal transduction histidine kinase subgroup 3 dimerisation and phosphoacceptor" evidence="11">
    <location>
        <begin position="241"/>
        <end position="306"/>
    </location>
</feature>
<dbReference type="EC" id="2.7.13.3" evidence="2"/>
<evidence type="ECO:0000256" key="4">
    <source>
        <dbReference type="ARBA" id="ARBA00022679"/>
    </source>
</evidence>
<evidence type="ECO:0000259" key="11">
    <source>
        <dbReference type="Pfam" id="PF07730"/>
    </source>
</evidence>
<keyword evidence="9" id="KW-1133">Transmembrane helix</keyword>
<feature type="transmembrane region" description="Helical" evidence="9">
    <location>
        <begin position="150"/>
        <end position="171"/>
    </location>
</feature>
<dbReference type="GO" id="GO:0016020">
    <property type="term" value="C:membrane"/>
    <property type="evidence" value="ECO:0007669"/>
    <property type="project" value="InterPro"/>
</dbReference>
<dbReference type="CDD" id="cd16917">
    <property type="entry name" value="HATPase_UhpB-NarQ-NarX-like"/>
    <property type="match status" value="1"/>
</dbReference>
<accession>A0A917IYU0</accession>
<evidence type="ECO:0000256" key="2">
    <source>
        <dbReference type="ARBA" id="ARBA00012438"/>
    </source>
</evidence>
<feature type="transmembrane region" description="Helical" evidence="9">
    <location>
        <begin position="102"/>
        <end position="119"/>
    </location>
</feature>
<keyword evidence="6 12" id="KW-0418">Kinase</keyword>
<keyword evidence="13" id="KW-1185">Reference proteome</keyword>
<feature type="domain" description="Histidine kinase/HSP90-like ATPase" evidence="10">
    <location>
        <begin position="357"/>
        <end position="450"/>
    </location>
</feature>
<evidence type="ECO:0000313" key="13">
    <source>
        <dbReference type="Proteomes" id="UP000600171"/>
    </source>
</evidence>
<dbReference type="EMBL" id="BMDC01000004">
    <property type="protein sequence ID" value="GGH66684.1"/>
    <property type="molecule type" value="Genomic_DNA"/>
</dbReference>
<feature type="transmembrane region" description="Helical" evidence="9">
    <location>
        <begin position="125"/>
        <end position="143"/>
    </location>
</feature>
<evidence type="ECO:0000256" key="5">
    <source>
        <dbReference type="ARBA" id="ARBA00022741"/>
    </source>
</evidence>
<evidence type="ECO:0000256" key="8">
    <source>
        <dbReference type="ARBA" id="ARBA00023012"/>
    </source>
</evidence>
<feature type="transmembrane region" description="Helical" evidence="9">
    <location>
        <begin position="41"/>
        <end position="63"/>
    </location>
</feature>
<evidence type="ECO:0000259" key="10">
    <source>
        <dbReference type="Pfam" id="PF02518"/>
    </source>
</evidence>
<organism evidence="12 13">
    <name type="scientific">Rothia aerolata</name>
    <dbReference type="NCBI Taxonomy" id="1812262"/>
    <lineage>
        <taxon>Bacteria</taxon>
        <taxon>Bacillati</taxon>
        <taxon>Actinomycetota</taxon>
        <taxon>Actinomycetes</taxon>
        <taxon>Micrococcales</taxon>
        <taxon>Micrococcaceae</taxon>
        <taxon>Rothia</taxon>
    </lineage>
</organism>
<feature type="transmembrane region" description="Helical" evidence="9">
    <location>
        <begin position="191"/>
        <end position="216"/>
    </location>
</feature>
<dbReference type="AlphaFoldDB" id="A0A917IYU0"/>
<feature type="transmembrane region" description="Helical" evidence="9">
    <location>
        <begin position="75"/>
        <end position="95"/>
    </location>
</feature>
<dbReference type="GO" id="GO:0005524">
    <property type="term" value="F:ATP binding"/>
    <property type="evidence" value="ECO:0007669"/>
    <property type="project" value="UniProtKB-KW"/>
</dbReference>
<dbReference type="InterPro" id="IPR011712">
    <property type="entry name" value="Sig_transdc_His_kin_sub3_dim/P"/>
</dbReference>
<dbReference type="SUPFAM" id="SSF55874">
    <property type="entry name" value="ATPase domain of HSP90 chaperone/DNA topoisomerase II/histidine kinase"/>
    <property type="match status" value="1"/>
</dbReference>
<name>A0A917IYU0_9MICC</name>
<evidence type="ECO:0000256" key="9">
    <source>
        <dbReference type="SAM" id="Phobius"/>
    </source>
</evidence>
<keyword evidence="9" id="KW-0472">Membrane</keyword>
<dbReference type="RefSeq" id="WP_188360328.1">
    <property type="nucleotide sequence ID" value="NZ_BMDC01000004.1"/>
</dbReference>
<dbReference type="PANTHER" id="PTHR24421">
    <property type="entry name" value="NITRATE/NITRITE SENSOR PROTEIN NARX-RELATED"/>
    <property type="match status" value="1"/>
</dbReference>
<dbReference type="Proteomes" id="UP000600171">
    <property type="component" value="Unassembled WGS sequence"/>
</dbReference>
<dbReference type="PANTHER" id="PTHR24421:SF10">
    <property type="entry name" value="NITRATE_NITRITE SENSOR PROTEIN NARQ"/>
    <property type="match status" value="1"/>
</dbReference>
<comment type="catalytic activity">
    <reaction evidence="1">
        <text>ATP + protein L-histidine = ADP + protein N-phospho-L-histidine.</text>
        <dbReference type="EC" id="2.7.13.3"/>
    </reaction>
</comment>
<dbReference type="GO" id="GO:0046983">
    <property type="term" value="F:protein dimerization activity"/>
    <property type="evidence" value="ECO:0007669"/>
    <property type="project" value="InterPro"/>
</dbReference>
<comment type="caution">
    <text evidence="12">The sequence shown here is derived from an EMBL/GenBank/DDBJ whole genome shotgun (WGS) entry which is preliminary data.</text>
</comment>
<dbReference type="Pfam" id="PF07730">
    <property type="entry name" value="HisKA_3"/>
    <property type="match status" value="1"/>
</dbReference>
<evidence type="ECO:0000256" key="6">
    <source>
        <dbReference type="ARBA" id="ARBA00022777"/>
    </source>
</evidence>
<evidence type="ECO:0000256" key="3">
    <source>
        <dbReference type="ARBA" id="ARBA00022553"/>
    </source>
</evidence>
<gene>
    <name evidence="12" type="ORF">GCM10007359_21080</name>
</gene>
<dbReference type="InterPro" id="IPR003594">
    <property type="entry name" value="HATPase_dom"/>
</dbReference>
<protein>
    <recommendedName>
        <fullName evidence="2">histidine kinase</fullName>
        <ecNumber evidence="2">2.7.13.3</ecNumber>
    </recommendedName>
</protein>
<keyword evidence="4" id="KW-0808">Transferase</keyword>
<keyword evidence="7" id="KW-0067">ATP-binding</keyword>
<dbReference type="GO" id="GO:0000155">
    <property type="term" value="F:phosphorelay sensor kinase activity"/>
    <property type="evidence" value="ECO:0007669"/>
    <property type="project" value="InterPro"/>
</dbReference>
<dbReference type="InterPro" id="IPR036890">
    <property type="entry name" value="HATPase_C_sf"/>
</dbReference>
<evidence type="ECO:0000256" key="1">
    <source>
        <dbReference type="ARBA" id="ARBA00000085"/>
    </source>
</evidence>
<keyword evidence="8" id="KW-0902">Two-component regulatory system</keyword>
<keyword evidence="3" id="KW-0597">Phosphoprotein</keyword>
<dbReference type="Gene3D" id="1.20.5.1930">
    <property type="match status" value="1"/>
</dbReference>
<keyword evidence="5" id="KW-0547">Nucleotide-binding</keyword>
<reference evidence="12 13" key="1">
    <citation type="journal article" date="2014" name="Int. J. Syst. Evol. Microbiol.">
        <title>Complete genome sequence of Corynebacterium casei LMG S-19264T (=DSM 44701T), isolated from a smear-ripened cheese.</title>
        <authorList>
            <consortium name="US DOE Joint Genome Institute (JGI-PGF)"/>
            <person name="Walter F."/>
            <person name="Albersmeier A."/>
            <person name="Kalinowski J."/>
            <person name="Ruckert C."/>
        </authorList>
    </citation>
    <scope>NUCLEOTIDE SEQUENCE [LARGE SCALE GENOMIC DNA]</scope>
    <source>
        <strain evidence="12 13">CCM 8669</strain>
    </source>
</reference>
<evidence type="ECO:0000256" key="7">
    <source>
        <dbReference type="ARBA" id="ARBA00022840"/>
    </source>
</evidence>